<keyword evidence="9" id="KW-1185">Reference proteome</keyword>
<sequence>METRMIEQIQNRISQRSFNLFGFAPLMRAAVLIPLVEKDGKLHVLFEVRAQTLKRQPGEICFPGGKIDEGDESEQAAAIRETCEELGLEESDIQIIESLGILIPPYSSSIYSFVGKIHDYQKIAPNRAEVEEVFCVPLEFFLEEEPDVHYVHLAVKPEENFPFELIPQGKNYKWRSTKLPEFFYQYDGKIIWGLTARILYEFASLVK</sequence>
<dbReference type="GO" id="GO:0046872">
    <property type="term" value="F:metal ion binding"/>
    <property type="evidence" value="ECO:0007669"/>
    <property type="project" value="UniProtKB-KW"/>
</dbReference>
<protein>
    <submittedName>
        <fullName evidence="8">Coenzyme A pyrophosphatase</fullName>
    </submittedName>
</protein>
<dbReference type="Pfam" id="PF00293">
    <property type="entry name" value="NUDIX"/>
    <property type="match status" value="1"/>
</dbReference>
<dbReference type="PROSITE" id="PS51462">
    <property type="entry name" value="NUDIX"/>
    <property type="match status" value="1"/>
</dbReference>
<dbReference type="PANTHER" id="PTHR12992:SF11">
    <property type="entry name" value="MITOCHONDRIAL COENZYME A DIPHOSPHATASE NUDT8"/>
    <property type="match status" value="1"/>
</dbReference>
<dbReference type="EMBL" id="BJXX01000015">
    <property type="protein sequence ID" value="GEN32886.1"/>
    <property type="molecule type" value="Genomic_DNA"/>
</dbReference>
<proteinExistence type="predicted"/>
<comment type="cofactor">
    <cofactor evidence="1">
        <name>Mn(2+)</name>
        <dbReference type="ChEBI" id="CHEBI:29035"/>
    </cofactor>
</comment>
<dbReference type="Proteomes" id="UP000321157">
    <property type="component" value="Unassembled WGS sequence"/>
</dbReference>
<name>A0A511V1U8_9BACL</name>
<dbReference type="Gene3D" id="3.90.79.10">
    <property type="entry name" value="Nucleoside Triphosphate Pyrophosphohydrolase"/>
    <property type="match status" value="1"/>
</dbReference>
<dbReference type="InterPro" id="IPR000086">
    <property type="entry name" value="NUDIX_hydrolase_dom"/>
</dbReference>
<evidence type="ECO:0000256" key="6">
    <source>
        <dbReference type="ARBA" id="ARBA00023211"/>
    </source>
</evidence>
<dbReference type="PANTHER" id="PTHR12992">
    <property type="entry name" value="NUDIX HYDROLASE"/>
    <property type="match status" value="1"/>
</dbReference>
<gene>
    <name evidence="8" type="ORF">ADA01nite_03460</name>
</gene>
<dbReference type="SUPFAM" id="SSF55811">
    <property type="entry name" value="Nudix"/>
    <property type="match status" value="1"/>
</dbReference>
<evidence type="ECO:0000256" key="1">
    <source>
        <dbReference type="ARBA" id="ARBA00001936"/>
    </source>
</evidence>
<evidence type="ECO:0000256" key="3">
    <source>
        <dbReference type="ARBA" id="ARBA00022723"/>
    </source>
</evidence>
<comment type="cofactor">
    <cofactor evidence="2">
        <name>Mg(2+)</name>
        <dbReference type="ChEBI" id="CHEBI:18420"/>
    </cofactor>
</comment>
<dbReference type="InterPro" id="IPR045121">
    <property type="entry name" value="CoAse"/>
</dbReference>
<feature type="domain" description="Nudix hydrolase" evidence="7">
    <location>
        <begin position="26"/>
        <end position="159"/>
    </location>
</feature>
<keyword evidence="4" id="KW-0378">Hydrolase</keyword>
<keyword evidence="3" id="KW-0479">Metal-binding</keyword>
<accession>A0A511V1U8</accession>
<reference evidence="8 9" key="1">
    <citation type="submission" date="2019-07" db="EMBL/GenBank/DDBJ databases">
        <title>Whole genome shotgun sequence of Aneurinibacillus danicus NBRC 102444.</title>
        <authorList>
            <person name="Hosoyama A."/>
            <person name="Uohara A."/>
            <person name="Ohji S."/>
            <person name="Ichikawa N."/>
        </authorList>
    </citation>
    <scope>NUCLEOTIDE SEQUENCE [LARGE SCALE GENOMIC DNA]</scope>
    <source>
        <strain evidence="8 9">NBRC 102444</strain>
    </source>
</reference>
<keyword evidence="6" id="KW-0464">Manganese</keyword>
<comment type="caution">
    <text evidence="8">The sequence shown here is derived from an EMBL/GenBank/DDBJ whole genome shotgun (WGS) entry which is preliminary data.</text>
</comment>
<organism evidence="8 9">
    <name type="scientific">Aneurinibacillus danicus</name>
    <dbReference type="NCBI Taxonomy" id="267746"/>
    <lineage>
        <taxon>Bacteria</taxon>
        <taxon>Bacillati</taxon>
        <taxon>Bacillota</taxon>
        <taxon>Bacilli</taxon>
        <taxon>Bacillales</taxon>
        <taxon>Paenibacillaceae</taxon>
        <taxon>Aneurinibacillus group</taxon>
        <taxon>Aneurinibacillus</taxon>
    </lineage>
</organism>
<dbReference type="CDD" id="cd03426">
    <property type="entry name" value="NUDIX_CoAse_Nudt7"/>
    <property type="match status" value="1"/>
</dbReference>
<evidence type="ECO:0000313" key="9">
    <source>
        <dbReference type="Proteomes" id="UP000321157"/>
    </source>
</evidence>
<evidence type="ECO:0000256" key="5">
    <source>
        <dbReference type="ARBA" id="ARBA00022842"/>
    </source>
</evidence>
<dbReference type="AlphaFoldDB" id="A0A511V1U8"/>
<evidence type="ECO:0000256" key="4">
    <source>
        <dbReference type="ARBA" id="ARBA00022801"/>
    </source>
</evidence>
<evidence type="ECO:0000259" key="7">
    <source>
        <dbReference type="PROSITE" id="PS51462"/>
    </source>
</evidence>
<evidence type="ECO:0000313" key="8">
    <source>
        <dbReference type="EMBL" id="GEN32886.1"/>
    </source>
</evidence>
<dbReference type="GO" id="GO:0010945">
    <property type="term" value="F:coenzyme A diphosphatase activity"/>
    <property type="evidence" value="ECO:0007669"/>
    <property type="project" value="InterPro"/>
</dbReference>
<keyword evidence="5" id="KW-0460">Magnesium</keyword>
<evidence type="ECO:0000256" key="2">
    <source>
        <dbReference type="ARBA" id="ARBA00001946"/>
    </source>
</evidence>
<dbReference type="InterPro" id="IPR015797">
    <property type="entry name" value="NUDIX_hydrolase-like_dom_sf"/>
</dbReference>